<keyword evidence="2" id="KW-0378">Hydrolase</keyword>
<dbReference type="GO" id="GO:0061809">
    <property type="term" value="F:NAD+ nucleosidase activity, cyclic ADP-ribose generating"/>
    <property type="evidence" value="ECO:0007669"/>
    <property type="project" value="UniProtKB-EC"/>
</dbReference>
<keyword evidence="3" id="KW-0520">NAD</keyword>
<evidence type="ECO:0000256" key="3">
    <source>
        <dbReference type="ARBA" id="ARBA00023027"/>
    </source>
</evidence>
<organism evidence="6 7">
    <name type="scientific">Vitis vinifera</name>
    <name type="common">Grape</name>
    <dbReference type="NCBI Taxonomy" id="29760"/>
    <lineage>
        <taxon>Eukaryota</taxon>
        <taxon>Viridiplantae</taxon>
        <taxon>Streptophyta</taxon>
        <taxon>Embryophyta</taxon>
        <taxon>Tracheophyta</taxon>
        <taxon>Spermatophyta</taxon>
        <taxon>Magnoliopsida</taxon>
        <taxon>eudicotyledons</taxon>
        <taxon>Gunneridae</taxon>
        <taxon>Pentapetalae</taxon>
        <taxon>rosids</taxon>
        <taxon>Vitales</taxon>
        <taxon>Vitaceae</taxon>
        <taxon>Viteae</taxon>
        <taxon>Vitis</taxon>
    </lineage>
</organism>
<dbReference type="PANTHER" id="PTHR32009:SF39">
    <property type="entry name" value="TIR DOMAIN-CONTAINING PROTEIN"/>
    <property type="match status" value="1"/>
</dbReference>
<gene>
    <name evidence="6" type="ORF">CK203_108872</name>
</gene>
<dbReference type="Proteomes" id="UP000288805">
    <property type="component" value="Unassembled WGS sequence"/>
</dbReference>
<dbReference type="EC" id="3.2.2.6" evidence="1"/>
<evidence type="ECO:0000256" key="2">
    <source>
        <dbReference type="ARBA" id="ARBA00022801"/>
    </source>
</evidence>
<dbReference type="PROSITE" id="PS50104">
    <property type="entry name" value="TIR"/>
    <property type="match status" value="1"/>
</dbReference>
<dbReference type="InterPro" id="IPR000157">
    <property type="entry name" value="TIR_dom"/>
</dbReference>
<name>A0A438CSS9_VITVI</name>
<dbReference type="AlphaFoldDB" id="A0A438CSS9"/>
<sequence length="69" mass="8102">MASTSTHRASSTSSNPRSYDVFLSFRGDDTRKNFTDHLYTSLVTREFIRLEMMKSLRKEEILRLISQEL</sequence>
<dbReference type="PANTHER" id="PTHR32009">
    <property type="entry name" value="TMV RESISTANCE PROTEIN N-LIKE"/>
    <property type="match status" value="1"/>
</dbReference>
<dbReference type="GO" id="GO:0007165">
    <property type="term" value="P:signal transduction"/>
    <property type="evidence" value="ECO:0007669"/>
    <property type="project" value="InterPro"/>
</dbReference>
<proteinExistence type="predicted"/>
<dbReference type="InterPro" id="IPR035897">
    <property type="entry name" value="Toll_tir_struct_dom_sf"/>
</dbReference>
<dbReference type="Pfam" id="PF01582">
    <property type="entry name" value="TIR"/>
    <property type="match status" value="1"/>
</dbReference>
<evidence type="ECO:0000259" key="5">
    <source>
        <dbReference type="PROSITE" id="PS50104"/>
    </source>
</evidence>
<accession>A0A438CSS9</accession>
<reference evidence="6 7" key="1">
    <citation type="journal article" date="2018" name="PLoS Genet.">
        <title>Population sequencing reveals clonal diversity and ancestral inbreeding in the grapevine cultivar Chardonnay.</title>
        <authorList>
            <person name="Roach M.J."/>
            <person name="Johnson D.L."/>
            <person name="Bohlmann J."/>
            <person name="van Vuuren H.J."/>
            <person name="Jones S.J."/>
            <person name="Pretorius I.S."/>
            <person name="Schmidt S.A."/>
            <person name="Borneman A.R."/>
        </authorList>
    </citation>
    <scope>NUCLEOTIDE SEQUENCE [LARGE SCALE GENOMIC DNA]</scope>
    <source>
        <strain evidence="7">cv. Chardonnay</strain>
        <tissue evidence="6">Leaf</tissue>
    </source>
</reference>
<evidence type="ECO:0000256" key="1">
    <source>
        <dbReference type="ARBA" id="ARBA00011982"/>
    </source>
</evidence>
<evidence type="ECO:0000256" key="4">
    <source>
        <dbReference type="ARBA" id="ARBA00047304"/>
    </source>
</evidence>
<comment type="caution">
    <text evidence="6">The sequence shown here is derived from an EMBL/GenBank/DDBJ whole genome shotgun (WGS) entry which is preliminary data.</text>
</comment>
<evidence type="ECO:0000313" key="7">
    <source>
        <dbReference type="Proteomes" id="UP000288805"/>
    </source>
</evidence>
<comment type="catalytic activity">
    <reaction evidence="4">
        <text>NAD(+) + H2O = ADP-D-ribose + nicotinamide + H(+)</text>
        <dbReference type="Rhea" id="RHEA:16301"/>
        <dbReference type="ChEBI" id="CHEBI:15377"/>
        <dbReference type="ChEBI" id="CHEBI:15378"/>
        <dbReference type="ChEBI" id="CHEBI:17154"/>
        <dbReference type="ChEBI" id="CHEBI:57540"/>
        <dbReference type="ChEBI" id="CHEBI:57967"/>
        <dbReference type="EC" id="3.2.2.6"/>
    </reaction>
    <physiologicalReaction direction="left-to-right" evidence="4">
        <dbReference type="Rhea" id="RHEA:16302"/>
    </physiologicalReaction>
</comment>
<evidence type="ECO:0000313" key="6">
    <source>
        <dbReference type="EMBL" id="RVW26253.1"/>
    </source>
</evidence>
<dbReference type="EMBL" id="QGNW01002023">
    <property type="protein sequence ID" value="RVW26253.1"/>
    <property type="molecule type" value="Genomic_DNA"/>
</dbReference>
<protein>
    <recommendedName>
        <fullName evidence="1">ADP-ribosyl cyclase/cyclic ADP-ribose hydrolase</fullName>
        <ecNumber evidence="1">3.2.2.6</ecNumber>
    </recommendedName>
</protein>
<dbReference type="SUPFAM" id="SSF52200">
    <property type="entry name" value="Toll/Interleukin receptor TIR domain"/>
    <property type="match status" value="1"/>
</dbReference>
<feature type="domain" description="TIR" evidence="5">
    <location>
        <begin position="17"/>
        <end position="69"/>
    </location>
</feature>
<dbReference type="Gene3D" id="3.40.50.10140">
    <property type="entry name" value="Toll/interleukin-1 receptor homology (TIR) domain"/>
    <property type="match status" value="1"/>
</dbReference>